<dbReference type="Gene3D" id="3.30.160.60">
    <property type="entry name" value="Classic Zinc Finger"/>
    <property type="match status" value="2"/>
</dbReference>
<dbReference type="FunFam" id="3.30.160.60:FF:000446">
    <property type="entry name" value="Zinc finger protein"/>
    <property type="match status" value="1"/>
</dbReference>
<dbReference type="OrthoDB" id="448455at2759"/>
<evidence type="ECO:0000256" key="5">
    <source>
        <dbReference type="ARBA" id="ARBA00022723"/>
    </source>
</evidence>
<keyword evidence="15" id="KW-0812">Transmembrane</keyword>
<keyword evidence="6" id="KW-0677">Repeat</keyword>
<keyword evidence="11 13" id="KW-0040">ANK repeat</keyword>
<dbReference type="AlphaFoldDB" id="A0A6H5IAH7"/>
<dbReference type="Gene3D" id="1.10.630.10">
    <property type="entry name" value="Cytochrome P450"/>
    <property type="match status" value="1"/>
</dbReference>
<feature type="binding site" description="axial binding residue" evidence="12">
    <location>
        <position position="255"/>
    </location>
    <ligand>
        <name>heme</name>
        <dbReference type="ChEBI" id="CHEBI:30413"/>
    </ligand>
    <ligandPart>
        <name>Fe</name>
        <dbReference type="ChEBI" id="CHEBI:18248"/>
    </ligandPart>
</feature>
<accession>A0A6H5IAH7</accession>
<dbReference type="GO" id="GO:0004497">
    <property type="term" value="F:monooxygenase activity"/>
    <property type="evidence" value="ECO:0007669"/>
    <property type="project" value="UniProtKB-KW"/>
</dbReference>
<keyword evidence="7 14" id="KW-0863">Zinc-finger</keyword>
<gene>
    <name evidence="17" type="ORF">TBRA_LOCUS4577</name>
</gene>
<feature type="domain" description="C2H2-type" evidence="16">
    <location>
        <begin position="95"/>
        <end position="123"/>
    </location>
</feature>
<evidence type="ECO:0000256" key="11">
    <source>
        <dbReference type="ARBA" id="ARBA00023043"/>
    </source>
</evidence>
<evidence type="ECO:0000259" key="16">
    <source>
        <dbReference type="PROSITE" id="PS50157"/>
    </source>
</evidence>
<evidence type="ECO:0000256" key="13">
    <source>
        <dbReference type="PROSITE-ProRule" id="PRU00023"/>
    </source>
</evidence>
<evidence type="ECO:0000256" key="15">
    <source>
        <dbReference type="SAM" id="Phobius"/>
    </source>
</evidence>
<evidence type="ECO:0000256" key="6">
    <source>
        <dbReference type="ARBA" id="ARBA00022737"/>
    </source>
</evidence>
<evidence type="ECO:0000256" key="4">
    <source>
        <dbReference type="ARBA" id="ARBA00010617"/>
    </source>
</evidence>
<sequence>MGPILLCVIFVAGVYLMITFYLHVSDYLESNTALRHIPSPGNLPFVGLSWQWSRIAPEIHDRSKPFECEICHKSFGYQHVLKDHINAVHDRSKPFECNICRKSFGRKYDLKNHANIVHDRSKPFECWALFALGNAQKAQARVSAEMREAAESTSSKPASIRQLLDLKYLDRVAKEVLRLYPSVPTVGRCLEKDLVLDFYFIPKGTQVDLHIYQLHRDPDVWDDPECFEPDRFLPENCNVRHSHAYAPFADGPRACLGRDQALLEMKLVLSALLAKWRVYSCLRPAEMKLRADFNLRPADDKINIIKEEPDDMCYNEDDDGVMEDQTYETENLQYLRCLQENTCIRGWQILLEHLGSHDDRMTANDIVTMDQEQDNEYQPMRVDTRDELGNTPLHLALEHENEESIESLLRSGADPNLANAEGSTALHIICKRDSDDDFLETFFKIIDDVQQQVRIDARDRSGNTPLHLATESGYVNSIESLLRKGADPNSANAEGSTPLHIICNKAQHDELAEMFLGICDEKHRLVRVDAQDELGNTPLHLALTHGNEKLSELLLKRNADPNLANAEGSTCLHIVCMEDDADDLAEMLFKISDEKNQPLRVDAEDNLGRTPLQWAVASLMPSVVDLLLDHGADLSSFLFPSHDYFGKGFDPRNEYSGNFKLILASGALAVVERLEKRGYKLDRSGASTIMKFFADHRLFGKSTVVHEPWYDEEFTTEAKKITIISNLSLYDLIQLRAEEASKRLTHFDYFELACSRKLSKLPEGSSVQACAAAHLREKMSSKFFRRWTLDAFLELTFDRLPVECCHTIVKHLNNEELWRICLAAAAGVKSRWRWRQMALNEAAGLKYTEAEWVSEWQALYVHLAEIGAVFN</sequence>
<name>A0A6H5IAH7_9HYME</name>
<keyword evidence="18" id="KW-1185">Reference proteome</keyword>
<evidence type="ECO:0000313" key="17">
    <source>
        <dbReference type="EMBL" id="CAB0032647.1"/>
    </source>
</evidence>
<organism evidence="17 18">
    <name type="scientific">Trichogramma brassicae</name>
    <dbReference type="NCBI Taxonomy" id="86971"/>
    <lineage>
        <taxon>Eukaryota</taxon>
        <taxon>Metazoa</taxon>
        <taxon>Ecdysozoa</taxon>
        <taxon>Arthropoda</taxon>
        <taxon>Hexapoda</taxon>
        <taxon>Insecta</taxon>
        <taxon>Pterygota</taxon>
        <taxon>Neoptera</taxon>
        <taxon>Endopterygota</taxon>
        <taxon>Hymenoptera</taxon>
        <taxon>Apocrita</taxon>
        <taxon>Proctotrupomorpha</taxon>
        <taxon>Chalcidoidea</taxon>
        <taxon>Trichogrammatidae</taxon>
        <taxon>Trichogramma</taxon>
    </lineage>
</organism>
<dbReference type="InterPro" id="IPR036770">
    <property type="entry name" value="Ankyrin_rpt-contain_sf"/>
</dbReference>
<evidence type="ECO:0000256" key="14">
    <source>
        <dbReference type="PROSITE-ProRule" id="PRU00042"/>
    </source>
</evidence>
<keyword evidence="5 12" id="KW-0479">Metal-binding</keyword>
<dbReference type="InterPro" id="IPR002403">
    <property type="entry name" value="Cyt_P450_E_grp-IV"/>
</dbReference>
<dbReference type="SUPFAM" id="SSF57667">
    <property type="entry name" value="beta-beta-alpha zinc fingers"/>
    <property type="match status" value="1"/>
</dbReference>
<keyword evidence="10" id="KW-0560">Oxidoreductase</keyword>
<feature type="repeat" description="ANK" evidence="13">
    <location>
        <begin position="461"/>
        <end position="493"/>
    </location>
</feature>
<dbReference type="PROSITE" id="PS50088">
    <property type="entry name" value="ANK_REPEAT"/>
    <property type="match status" value="4"/>
</dbReference>
<keyword evidence="12" id="KW-0349">Heme</keyword>
<evidence type="ECO:0000256" key="9">
    <source>
        <dbReference type="ARBA" id="ARBA00023004"/>
    </source>
</evidence>
<dbReference type="SMART" id="SM00355">
    <property type="entry name" value="ZnF_C2H2"/>
    <property type="match status" value="2"/>
</dbReference>
<dbReference type="Pfam" id="PF12796">
    <property type="entry name" value="Ank_2"/>
    <property type="match status" value="2"/>
</dbReference>
<dbReference type="GO" id="GO:0005634">
    <property type="term" value="C:nucleus"/>
    <property type="evidence" value="ECO:0007669"/>
    <property type="project" value="UniProtKB-ARBA"/>
</dbReference>
<comment type="similarity">
    <text evidence="4">Belongs to the cytochrome P450 family.</text>
</comment>
<dbReference type="InterPro" id="IPR001128">
    <property type="entry name" value="Cyt_P450"/>
</dbReference>
<dbReference type="SMART" id="SM00248">
    <property type="entry name" value="ANK"/>
    <property type="match status" value="7"/>
</dbReference>
<dbReference type="InterPro" id="IPR036396">
    <property type="entry name" value="Cyt_P450_sf"/>
</dbReference>
<dbReference type="Proteomes" id="UP000479190">
    <property type="component" value="Unassembled WGS sequence"/>
</dbReference>
<dbReference type="InterPro" id="IPR013087">
    <property type="entry name" value="Znf_C2H2_type"/>
</dbReference>
<dbReference type="Gene3D" id="1.25.40.20">
    <property type="entry name" value="Ankyrin repeat-containing domain"/>
    <property type="match status" value="2"/>
</dbReference>
<dbReference type="SUPFAM" id="SSF48403">
    <property type="entry name" value="Ankyrin repeat"/>
    <property type="match status" value="1"/>
</dbReference>
<evidence type="ECO:0000256" key="2">
    <source>
        <dbReference type="ARBA" id="ARBA00004174"/>
    </source>
</evidence>
<evidence type="ECO:0000256" key="10">
    <source>
        <dbReference type="ARBA" id="ARBA00023033"/>
    </source>
</evidence>
<comment type="subcellular location">
    <subcellularLocation>
        <location evidence="3">Endoplasmic reticulum membrane</location>
        <topology evidence="3">Peripheral membrane protein</topology>
    </subcellularLocation>
    <subcellularLocation>
        <location evidence="2">Microsome membrane</location>
        <topology evidence="2">Peripheral membrane protein</topology>
    </subcellularLocation>
</comment>
<reference evidence="17 18" key="1">
    <citation type="submission" date="2020-02" db="EMBL/GenBank/DDBJ databases">
        <authorList>
            <person name="Ferguson B K."/>
        </authorList>
    </citation>
    <scope>NUCLEOTIDE SEQUENCE [LARGE SCALE GENOMIC DNA]</scope>
</reference>
<feature type="repeat" description="ANK" evidence="13">
    <location>
        <begin position="388"/>
        <end position="420"/>
    </location>
</feature>
<dbReference type="PROSITE" id="PS50157">
    <property type="entry name" value="ZINC_FINGER_C2H2_2"/>
    <property type="match status" value="2"/>
</dbReference>
<comment type="function">
    <text evidence="1">May be involved in the metabolism of insect hormones and in the breakdown of synthetic insecticides.</text>
</comment>
<evidence type="ECO:0000256" key="3">
    <source>
        <dbReference type="ARBA" id="ARBA00004406"/>
    </source>
</evidence>
<evidence type="ECO:0000256" key="8">
    <source>
        <dbReference type="ARBA" id="ARBA00022833"/>
    </source>
</evidence>
<keyword evidence="15" id="KW-1133">Transmembrane helix</keyword>
<dbReference type="PROSITE" id="PS50297">
    <property type="entry name" value="ANK_REP_REGION"/>
    <property type="match status" value="4"/>
</dbReference>
<evidence type="ECO:0000256" key="12">
    <source>
        <dbReference type="PIRSR" id="PIRSR602403-1"/>
    </source>
</evidence>
<feature type="domain" description="C2H2-type" evidence="16">
    <location>
        <begin position="66"/>
        <end position="94"/>
    </location>
</feature>
<keyword evidence="15" id="KW-0472">Membrane</keyword>
<keyword evidence="8" id="KW-0862">Zinc</keyword>
<feature type="repeat" description="ANK" evidence="13">
    <location>
        <begin position="607"/>
        <end position="635"/>
    </location>
</feature>
<protein>
    <recommendedName>
        <fullName evidence="16">C2H2-type domain-containing protein</fullName>
    </recommendedName>
</protein>
<dbReference type="GO" id="GO:0005506">
    <property type="term" value="F:iron ion binding"/>
    <property type="evidence" value="ECO:0007669"/>
    <property type="project" value="InterPro"/>
</dbReference>
<dbReference type="PRINTS" id="PR01415">
    <property type="entry name" value="ANKYRIN"/>
</dbReference>
<dbReference type="GO" id="GO:0016705">
    <property type="term" value="F:oxidoreductase activity, acting on paired donors, with incorporation or reduction of molecular oxygen"/>
    <property type="evidence" value="ECO:0007669"/>
    <property type="project" value="InterPro"/>
</dbReference>
<dbReference type="GO" id="GO:0005789">
    <property type="term" value="C:endoplasmic reticulum membrane"/>
    <property type="evidence" value="ECO:0007669"/>
    <property type="project" value="UniProtKB-SubCell"/>
</dbReference>
<evidence type="ECO:0000256" key="1">
    <source>
        <dbReference type="ARBA" id="ARBA00003690"/>
    </source>
</evidence>
<feature type="transmembrane region" description="Helical" evidence="15">
    <location>
        <begin position="5"/>
        <end position="24"/>
    </location>
</feature>
<dbReference type="Pfam" id="PF00067">
    <property type="entry name" value="p450"/>
    <property type="match status" value="1"/>
</dbReference>
<feature type="repeat" description="ANK" evidence="13">
    <location>
        <begin position="534"/>
        <end position="566"/>
    </location>
</feature>
<dbReference type="GO" id="GO:0008270">
    <property type="term" value="F:zinc ion binding"/>
    <property type="evidence" value="ECO:0007669"/>
    <property type="project" value="UniProtKB-KW"/>
</dbReference>
<keyword evidence="10" id="KW-0503">Monooxygenase</keyword>
<dbReference type="GO" id="GO:0020037">
    <property type="term" value="F:heme binding"/>
    <property type="evidence" value="ECO:0007669"/>
    <property type="project" value="InterPro"/>
</dbReference>
<dbReference type="PANTHER" id="PTHR24126:SF14">
    <property type="entry name" value="ANK_REP_REGION DOMAIN-CONTAINING PROTEIN"/>
    <property type="match status" value="1"/>
</dbReference>
<dbReference type="PRINTS" id="PR00465">
    <property type="entry name" value="EP450IV"/>
</dbReference>
<comment type="cofactor">
    <cofactor evidence="12">
        <name>heme</name>
        <dbReference type="ChEBI" id="CHEBI:30413"/>
    </cofactor>
</comment>
<evidence type="ECO:0000313" key="18">
    <source>
        <dbReference type="Proteomes" id="UP000479190"/>
    </source>
</evidence>
<dbReference type="InterPro" id="IPR002110">
    <property type="entry name" value="Ankyrin_rpt"/>
</dbReference>
<evidence type="ECO:0000256" key="7">
    <source>
        <dbReference type="ARBA" id="ARBA00022771"/>
    </source>
</evidence>
<dbReference type="PANTHER" id="PTHR24126">
    <property type="entry name" value="ANKYRIN REPEAT, PH AND SEC7 DOMAIN CONTAINING PROTEIN SECG-RELATED"/>
    <property type="match status" value="1"/>
</dbReference>
<dbReference type="Pfam" id="PF00096">
    <property type="entry name" value="zf-C2H2"/>
    <property type="match status" value="2"/>
</dbReference>
<dbReference type="PROSITE" id="PS00028">
    <property type="entry name" value="ZINC_FINGER_C2H2_1"/>
    <property type="match status" value="2"/>
</dbReference>
<dbReference type="EMBL" id="CADCXV010000685">
    <property type="protein sequence ID" value="CAB0032647.1"/>
    <property type="molecule type" value="Genomic_DNA"/>
</dbReference>
<dbReference type="SUPFAM" id="SSF48264">
    <property type="entry name" value="Cytochrome P450"/>
    <property type="match status" value="1"/>
</dbReference>
<keyword evidence="9 12" id="KW-0408">Iron</keyword>
<proteinExistence type="inferred from homology"/>
<dbReference type="InterPro" id="IPR036236">
    <property type="entry name" value="Znf_C2H2_sf"/>
</dbReference>